<accession>A0A369CFZ1</accession>
<dbReference type="InterPro" id="IPR010138">
    <property type="entry name" value="UDP-diacylglucosamine_Hdrlase"/>
</dbReference>
<dbReference type="PANTHER" id="PTHR34990">
    <property type="entry name" value="UDP-2,3-DIACYLGLUCOSAMINE HYDROLASE-RELATED"/>
    <property type="match status" value="1"/>
</dbReference>
<feature type="binding site" evidence="10">
    <location>
        <position position="79"/>
    </location>
    <ligand>
        <name>Mn(2+)</name>
        <dbReference type="ChEBI" id="CHEBI:29035"/>
        <label>2</label>
    </ligand>
</feature>
<evidence type="ECO:0000259" key="11">
    <source>
        <dbReference type="Pfam" id="PF00149"/>
    </source>
</evidence>
<dbReference type="OrthoDB" id="9783283at2"/>
<dbReference type="AlphaFoldDB" id="A0A369CFZ1"/>
<dbReference type="InterPro" id="IPR043461">
    <property type="entry name" value="LpxH-like"/>
</dbReference>
<comment type="pathway">
    <text evidence="10">Glycolipid biosynthesis; lipid IV(A) biosynthesis; lipid IV(A) from (3R)-3-hydroxytetradecanoyl-[acyl-carrier-protein] and UDP-N-acetyl-alpha-D-glucosamine: step 4/6.</text>
</comment>
<keyword evidence="1 10" id="KW-1003">Cell membrane</keyword>
<sequence>MAVLFIADLHLEPARPALTRLLLEFLAGDARRGDSLYILGDLFEAWVGDDDDSPLAAEVTAALRRLVAGGVPVQVQHGNRDFLLGGDFAAATGCSLLPEHVVIDLDGVPTLLMHGDLLCTGDTEYLAFRAQVTRPEWKAAMLGRSLAERRAIAANLRAESQIATTAKDYAAMDAAPDAVLAALREHGARRLIHGHTHRPGIHPLPEIAPDAERIVLGDWRDDRGSVLVCDADGCRLRDVVSGGRIV</sequence>
<evidence type="ECO:0000313" key="12">
    <source>
        <dbReference type="EMBL" id="RCX32158.1"/>
    </source>
</evidence>
<dbReference type="UniPathway" id="UPA00359">
    <property type="reaction ID" value="UER00480"/>
</dbReference>
<keyword evidence="5 10" id="KW-0479">Metal-binding</keyword>
<feature type="binding site" evidence="10">
    <location>
        <position position="8"/>
    </location>
    <ligand>
        <name>Mn(2+)</name>
        <dbReference type="ChEBI" id="CHEBI:29035"/>
        <label>1</label>
    </ligand>
</feature>
<dbReference type="NCBIfam" id="TIGR01854">
    <property type="entry name" value="lipid_A_lpxH"/>
    <property type="match status" value="1"/>
</dbReference>
<comment type="catalytic activity">
    <reaction evidence="10">
        <text>UDP-2-N,3-O-bis[(3R)-3-hydroxytetradecanoyl]-alpha-D-glucosamine + H2O = 2-N,3-O-bis[(3R)-3-hydroxytetradecanoyl]-alpha-D-glucosaminyl 1-phosphate + UMP + 2 H(+)</text>
        <dbReference type="Rhea" id="RHEA:25213"/>
        <dbReference type="ChEBI" id="CHEBI:15377"/>
        <dbReference type="ChEBI" id="CHEBI:15378"/>
        <dbReference type="ChEBI" id="CHEBI:57865"/>
        <dbReference type="ChEBI" id="CHEBI:57957"/>
        <dbReference type="ChEBI" id="CHEBI:78847"/>
        <dbReference type="EC" id="3.6.1.54"/>
    </reaction>
</comment>
<dbReference type="InterPro" id="IPR029052">
    <property type="entry name" value="Metallo-depent_PP-like"/>
</dbReference>
<dbReference type="EC" id="3.6.1.54" evidence="10"/>
<proteinExistence type="inferred from homology"/>
<evidence type="ECO:0000256" key="8">
    <source>
        <dbReference type="ARBA" id="ARBA00023136"/>
    </source>
</evidence>
<dbReference type="NCBIfam" id="NF003743">
    <property type="entry name" value="PRK05340.1"/>
    <property type="match status" value="1"/>
</dbReference>
<dbReference type="SUPFAM" id="SSF56300">
    <property type="entry name" value="Metallo-dependent phosphatases"/>
    <property type="match status" value="1"/>
</dbReference>
<evidence type="ECO:0000313" key="13">
    <source>
        <dbReference type="Proteomes" id="UP000252707"/>
    </source>
</evidence>
<keyword evidence="4 10" id="KW-0441">Lipid A biosynthesis</keyword>
<feature type="binding site" evidence="10">
    <location>
        <begin position="79"/>
        <end position="80"/>
    </location>
    <ligand>
        <name>substrate</name>
    </ligand>
</feature>
<reference evidence="12 13" key="1">
    <citation type="submission" date="2018-07" db="EMBL/GenBank/DDBJ databases">
        <title>Genomic Encyclopedia of Type Strains, Phase IV (KMG-IV): sequencing the most valuable type-strain genomes for metagenomic binning, comparative biology and taxonomic classification.</title>
        <authorList>
            <person name="Goeker M."/>
        </authorList>
    </citation>
    <scope>NUCLEOTIDE SEQUENCE [LARGE SCALE GENOMIC DNA]</scope>
    <source>
        <strain evidence="12 13">DSM 26407</strain>
    </source>
</reference>
<keyword evidence="2 10" id="KW-0444">Lipid biosynthesis</keyword>
<dbReference type="EMBL" id="QPJY01000002">
    <property type="protein sequence ID" value="RCX32158.1"/>
    <property type="molecule type" value="Genomic_DNA"/>
</dbReference>
<feature type="binding site" evidence="10">
    <location>
        <position position="41"/>
    </location>
    <ligand>
        <name>Mn(2+)</name>
        <dbReference type="ChEBI" id="CHEBI:29035"/>
        <label>1</label>
    </ligand>
</feature>
<dbReference type="InterPro" id="IPR004843">
    <property type="entry name" value="Calcineurin-like_PHP"/>
</dbReference>
<keyword evidence="9 10" id="KW-0464">Manganese</keyword>
<keyword evidence="6 10" id="KW-0378">Hydrolase</keyword>
<dbReference type="HAMAP" id="MF_00575">
    <property type="entry name" value="LpxH"/>
    <property type="match status" value="1"/>
</dbReference>
<dbReference type="GO" id="GO:0005737">
    <property type="term" value="C:cytoplasm"/>
    <property type="evidence" value="ECO:0007669"/>
    <property type="project" value="InterPro"/>
</dbReference>
<evidence type="ECO:0000256" key="3">
    <source>
        <dbReference type="ARBA" id="ARBA00022519"/>
    </source>
</evidence>
<feature type="binding site" evidence="10">
    <location>
        <position position="122"/>
    </location>
    <ligand>
        <name>substrate</name>
    </ligand>
</feature>
<organism evidence="12 13">
    <name type="scientific">Thioalbus denitrificans</name>
    <dbReference type="NCBI Taxonomy" id="547122"/>
    <lineage>
        <taxon>Bacteria</taxon>
        <taxon>Pseudomonadati</taxon>
        <taxon>Pseudomonadota</taxon>
        <taxon>Gammaproteobacteria</taxon>
        <taxon>Chromatiales</taxon>
        <taxon>Ectothiorhodospiraceae</taxon>
        <taxon>Thioalbus</taxon>
    </lineage>
</organism>
<evidence type="ECO:0000256" key="6">
    <source>
        <dbReference type="ARBA" id="ARBA00022801"/>
    </source>
</evidence>
<dbReference type="GO" id="GO:0019897">
    <property type="term" value="C:extrinsic component of plasma membrane"/>
    <property type="evidence" value="ECO:0007669"/>
    <property type="project" value="UniProtKB-UniRule"/>
</dbReference>
<comment type="similarity">
    <text evidence="10">Belongs to the LpxH family.</text>
</comment>
<feature type="binding site" evidence="10">
    <location>
        <position position="195"/>
    </location>
    <ligand>
        <name>substrate</name>
    </ligand>
</feature>
<comment type="caution">
    <text evidence="12">The sequence shown here is derived from an EMBL/GenBank/DDBJ whole genome shotgun (WGS) entry which is preliminary data.</text>
</comment>
<name>A0A369CFZ1_9GAMM</name>
<evidence type="ECO:0000256" key="7">
    <source>
        <dbReference type="ARBA" id="ARBA00023098"/>
    </source>
</evidence>
<feature type="domain" description="Calcineurin-like phosphoesterase" evidence="11">
    <location>
        <begin position="1"/>
        <end position="199"/>
    </location>
</feature>
<evidence type="ECO:0000256" key="5">
    <source>
        <dbReference type="ARBA" id="ARBA00022723"/>
    </source>
</evidence>
<feature type="binding site" evidence="10">
    <location>
        <position position="197"/>
    </location>
    <ligand>
        <name>Mn(2+)</name>
        <dbReference type="ChEBI" id="CHEBI:29035"/>
        <label>1</label>
    </ligand>
</feature>
<dbReference type="GO" id="GO:0030145">
    <property type="term" value="F:manganese ion binding"/>
    <property type="evidence" value="ECO:0007669"/>
    <property type="project" value="UniProtKB-UniRule"/>
</dbReference>
<comment type="subcellular location">
    <subcellularLocation>
        <location evidence="10">Cell inner membrane</location>
        <topology evidence="10">Peripheral membrane protein</topology>
        <orientation evidence="10">Cytoplasmic side</orientation>
    </subcellularLocation>
</comment>
<feature type="binding site" evidence="10">
    <location>
        <position position="195"/>
    </location>
    <ligand>
        <name>Mn(2+)</name>
        <dbReference type="ChEBI" id="CHEBI:29035"/>
        <label>2</label>
    </ligand>
</feature>
<keyword evidence="7 10" id="KW-0443">Lipid metabolism</keyword>
<dbReference type="Pfam" id="PF00149">
    <property type="entry name" value="Metallophos"/>
    <property type="match status" value="1"/>
</dbReference>
<dbReference type="PANTHER" id="PTHR34990:SF1">
    <property type="entry name" value="UDP-2,3-DIACYLGLUCOSAMINE HYDROLASE"/>
    <property type="match status" value="1"/>
</dbReference>
<dbReference type="GO" id="GO:0008758">
    <property type="term" value="F:UDP-2,3-diacylglucosamine hydrolase activity"/>
    <property type="evidence" value="ECO:0007669"/>
    <property type="project" value="UniProtKB-UniRule"/>
</dbReference>
<comment type="cofactor">
    <cofactor evidence="10">
        <name>Mn(2+)</name>
        <dbReference type="ChEBI" id="CHEBI:29035"/>
    </cofactor>
    <text evidence="10">Binds 2 Mn(2+) ions per subunit in a binuclear metal center.</text>
</comment>
<feature type="binding site" evidence="10">
    <location>
        <position position="10"/>
    </location>
    <ligand>
        <name>Mn(2+)</name>
        <dbReference type="ChEBI" id="CHEBI:29035"/>
        <label>1</label>
    </ligand>
</feature>
<feature type="binding site" evidence="10">
    <location>
        <position position="114"/>
    </location>
    <ligand>
        <name>Mn(2+)</name>
        <dbReference type="ChEBI" id="CHEBI:29035"/>
        <label>2</label>
    </ligand>
</feature>
<dbReference type="RefSeq" id="WP_114278970.1">
    <property type="nucleotide sequence ID" value="NZ_QPJY01000002.1"/>
</dbReference>
<feature type="binding site" evidence="10">
    <location>
        <position position="160"/>
    </location>
    <ligand>
        <name>substrate</name>
    </ligand>
</feature>
<keyword evidence="13" id="KW-1185">Reference proteome</keyword>
<dbReference type="GO" id="GO:0009245">
    <property type="term" value="P:lipid A biosynthetic process"/>
    <property type="evidence" value="ECO:0007669"/>
    <property type="project" value="UniProtKB-UniRule"/>
</dbReference>
<evidence type="ECO:0000256" key="10">
    <source>
        <dbReference type="HAMAP-Rule" id="MF_00575"/>
    </source>
</evidence>
<keyword evidence="3 10" id="KW-0997">Cell inner membrane</keyword>
<evidence type="ECO:0000256" key="2">
    <source>
        <dbReference type="ARBA" id="ARBA00022516"/>
    </source>
</evidence>
<dbReference type="CDD" id="cd07398">
    <property type="entry name" value="MPP_YbbF-LpxH"/>
    <property type="match status" value="1"/>
</dbReference>
<gene>
    <name evidence="10" type="primary">lpxH</name>
    <name evidence="12" type="ORF">DFQ59_102518</name>
</gene>
<protein>
    <recommendedName>
        <fullName evidence="10">UDP-2,3-diacylglucosamine hydrolase</fullName>
        <ecNumber evidence="10">3.6.1.54</ecNumber>
    </recommendedName>
    <alternativeName>
        <fullName evidence="10">UDP-2,3-diacylglucosamine diphosphatase</fullName>
    </alternativeName>
</protein>
<dbReference type="Gene3D" id="3.60.21.10">
    <property type="match status" value="1"/>
</dbReference>
<dbReference type="Proteomes" id="UP000252707">
    <property type="component" value="Unassembled WGS sequence"/>
</dbReference>
<comment type="function">
    <text evidence="10">Hydrolyzes the pyrophosphate bond of UDP-2,3-diacylglucosamine to yield 2,3-diacylglucosamine 1-phosphate (lipid X) and UMP by catalyzing the attack of water at the alpha-P atom. Involved in the biosynthesis of lipid A, a phosphorylated glycolipid that anchors the lipopolysaccharide to the outer membrane of the cell.</text>
</comment>
<keyword evidence="8 10" id="KW-0472">Membrane</keyword>
<feature type="binding site" evidence="10">
    <location>
        <position position="167"/>
    </location>
    <ligand>
        <name>substrate</name>
    </ligand>
</feature>
<evidence type="ECO:0000256" key="9">
    <source>
        <dbReference type="ARBA" id="ARBA00023211"/>
    </source>
</evidence>
<feature type="binding site" evidence="10">
    <location>
        <position position="164"/>
    </location>
    <ligand>
        <name>substrate</name>
    </ligand>
</feature>
<feature type="binding site" evidence="10">
    <location>
        <position position="41"/>
    </location>
    <ligand>
        <name>Mn(2+)</name>
        <dbReference type="ChEBI" id="CHEBI:29035"/>
        <label>2</label>
    </ligand>
</feature>
<evidence type="ECO:0000256" key="4">
    <source>
        <dbReference type="ARBA" id="ARBA00022556"/>
    </source>
</evidence>
<evidence type="ECO:0000256" key="1">
    <source>
        <dbReference type="ARBA" id="ARBA00022475"/>
    </source>
</evidence>